<feature type="transmembrane region" description="Helical" evidence="7">
    <location>
        <begin position="12"/>
        <end position="36"/>
    </location>
</feature>
<feature type="transmembrane region" description="Helical" evidence="7">
    <location>
        <begin position="127"/>
        <end position="146"/>
    </location>
</feature>
<keyword evidence="9" id="KW-1185">Reference proteome</keyword>
<protein>
    <recommendedName>
        <fullName evidence="10">Lysylphosphatidylglycerol synthase TM region</fullName>
    </recommendedName>
</protein>
<evidence type="ECO:0000256" key="5">
    <source>
        <dbReference type="ARBA" id="ARBA00022989"/>
    </source>
</evidence>
<feature type="transmembrane region" description="Helical" evidence="7">
    <location>
        <begin position="320"/>
        <end position="338"/>
    </location>
</feature>
<dbReference type="OrthoDB" id="15513at2157"/>
<evidence type="ECO:0000256" key="3">
    <source>
        <dbReference type="ARBA" id="ARBA00022475"/>
    </source>
</evidence>
<keyword evidence="3" id="KW-1003">Cell membrane</keyword>
<gene>
    <name evidence="8" type="ORF">SAMN05444271_1255</name>
</gene>
<name>A0A1H6WD02_9EURY</name>
<feature type="transmembrane region" description="Helical" evidence="7">
    <location>
        <begin position="261"/>
        <end position="280"/>
    </location>
</feature>
<dbReference type="GeneID" id="35001800"/>
<sequence length="346" mass="35247">MDSRQLRTTALGFLLAGVVLAVLGWLVGVDEVVAILRQADNRGVGLVGLLICGWVAAWGFGIRDVLRALDTPTSSVTGILLSAGAGFANNVTPFGHAGGEPLTGLLIVDRTSAPYERGIAAMATVDTVNVFPSVGFGLVGLGWIAVDSSLSHQLTIVAVAAVVATVVGSLLGVAGWRRRSGLAARLAAGLSHIARPIGSVMPRLTPPSRAKLTARIEGFVADLELIAGSRRTLTVVFGYSAVGWLCQIAALWAAFEAIGAPISFAAALVVVPIGSVAAALPLPGGAGGIEGLLVGLLVATPLSTLPAASVVAGVVLFRGVAFWLPTATGGIVFAESAVRQRRQRDS</sequence>
<dbReference type="InterPro" id="IPR022791">
    <property type="entry name" value="L-PG_synthase/AglD"/>
</dbReference>
<evidence type="ECO:0000313" key="9">
    <source>
        <dbReference type="Proteomes" id="UP000198888"/>
    </source>
</evidence>
<evidence type="ECO:0000256" key="2">
    <source>
        <dbReference type="ARBA" id="ARBA00011061"/>
    </source>
</evidence>
<evidence type="ECO:0000256" key="7">
    <source>
        <dbReference type="SAM" id="Phobius"/>
    </source>
</evidence>
<feature type="transmembrane region" description="Helical" evidence="7">
    <location>
        <begin position="292"/>
        <end position="314"/>
    </location>
</feature>
<dbReference type="Pfam" id="PF03706">
    <property type="entry name" value="LPG_synthase_TM"/>
    <property type="match status" value="1"/>
</dbReference>
<evidence type="ECO:0008006" key="10">
    <source>
        <dbReference type="Google" id="ProtNLM"/>
    </source>
</evidence>
<evidence type="ECO:0000313" key="8">
    <source>
        <dbReference type="EMBL" id="SEJ14753.1"/>
    </source>
</evidence>
<dbReference type="GO" id="GO:0005886">
    <property type="term" value="C:plasma membrane"/>
    <property type="evidence" value="ECO:0007669"/>
    <property type="project" value="UniProtKB-SubCell"/>
</dbReference>
<evidence type="ECO:0000256" key="4">
    <source>
        <dbReference type="ARBA" id="ARBA00022692"/>
    </source>
</evidence>
<dbReference type="AlphaFoldDB" id="A0A1H6WD02"/>
<evidence type="ECO:0000256" key="1">
    <source>
        <dbReference type="ARBA" id="ARBA00004651"/>
    </source>
</evidence>
<accession>A0A1H6WD02</accession>
<reference evidence="8 9" key="1">
    <citation type="submission" date="2016-10" db="EMBL/GenBank/DDBJ databases">
        <authorList>
            <person name="de Groot N.N."/>
        </authorList>
    </citation>
    <scope>NUCLEOTIDE SEQUENCE [LARGE SCALE GENOMIC DNA]</scope>
    <source>
        <strain evidence="8 9">DSM 22187</strain>
    </source>
</reference>
<dbReference type="Proteomes" id="UP000198888">
    <property type="component" value="Unassembled WGS sequence"/>
</dbReference>
<feature type="transmembrane region" description="Helical" evidence="7">
    <location>
        <begin position="42"/>
        <end position="62"/>
    </location>
</feature>
<dbReference type="EMBL" id="FNYR01000025">
    <property type="protein sequence ID" value="SEJ14753.1"/>
    <property type="molecule type" value="Genomic_DNA"/>
</dbReference>
<dbReference type="KEGG" id="hae:halTADL_0986"/>
<evidence type="ECO:0000256" key="6">
    <source>
        <dbReference type="ARBA" id="ARBA00023136"/>
    </source>
</evidence>
<keyword evidence="4 7" id="KW-0812">Transmembrane</keyword>
<accession>A0A2H4Q0D6</accession>
<dbReference type="STRING" id="1073996.SAMN05444271_1255"/>
<dbReference type="NCBIfam" id="TIGR00374">
    <property type="entry name" value="flippase-like domain"/>
    <property type="match status" value="1"/>
</dbReference>
<keyword evidence="6 7" id="KW-0472">Membrane</keyword>
<feature type="transmembrane region" description="Helical" evidence="7">
    <location>
        <begin position="152"/>
        <end position="176"/>
    </location>
</feature>
<feature type="transmembrane region" description="Helical" evidence="7">
    <location>
        <begin position="233"/>
        <end position="255"/>
    </location>
</feature>
<comment type="subcellular location">
    <subcellularLocation>
        <location evidence="1">Cell membrane</location>
        <topology evidence="1">Multi-pass membrane protein</topology>
    </subcellularLocation>
</comment>
<comment type="similarity">
    <text evidence="2">Belongs to the UPF0104 family.</text>
</comment>
<dbReference type="RefSeq" id="WP_089673314.1">
    <property type="nucleotide sequence ID" value="NZ_CP024845.1"/>
</dbReference>
<keyword evidence="5 7" id="KW-1133">Transmembrane helix</keyword>
<dbReference type="PANTHER" id="PTHR39087">
    <property type="entry name" value="UPF0104 MEMBRANE PROTEIN MJ1595"/>
    <property type="match status" value="1"/>
</dbReference>
<dbReference type="PANTHER" id="PTHR39087:SF2">
    <property type="entry name" value="UPF0104 MEMBRANE PROTEIN MJ1595"/>
    <property type="match status" value="1"/>
</dbReference>
<organism evidence="8 9">
    <name type="scientific">Halohasta litchfieldiae</name>
    <dbReference type="NCBI Taxonomy" id="1073996"/>
    <lineage>
        <taxon>Archaea</taxon>
        <taxon>Methanobacteriati</taxon>
        <taxon>Methanobacteriota</taxon>
        <taxon>Stenosarchaea group</taxon>
        <taxon>Halobacteria</taxon>
        <taxon>Halobacteriales</taxon>
        <taxon>Haloferacaceae</taxon>
        <taxon>Halohasta</taxon>
    </lineage>
</organism>
<proteinExistence type="inferred from homology"/>